<evidence type="ECO:0000313" key="2">
    <source>
        <dbReference type="Proteomes" id="UP000704935"/>
    </source>
</evidence>
<evidence type="ECO:0000313" key="1">
    <source>
        <dbReference type="EMBL" id="MBL6820050.1"/>
    </source>
</evidence>
<accession>A0A937I8N0</accession>
<dbReference type="InterPro" id="IPR007479">
    <property type="entry name" value="ISC_FeS_clus_asmbl_IscsX"/>
</dbReference>
<name>A0A937I8N0_9GAMM</name>
<dbReference type="PANTHER" id="PTHR37532:SF1">
    <property type="entry name" value="PROTEIN ISCX"/>
    <property type="match status" value="1"/>
</dbReference>
<dbReference type="NCBIfam" id="TIGR03412">
    <property type="entry name" value="iscX_yfhJ"/>
    <property type="match status" value="1"/>
</dbReference>
<dbReference type="GO" id="GO:0005829">
    <property type="term" value="C:cytosol"/>
    <property type="evidence" value="ECO:0007669"/>
    <property type="project" value="TreeGrafter"/>
</dbReference>
<gene>
    <name evidence="1" type="primary">iscX</name>
    <name evidence="1" type="ORF">ISQ61_02250</name>
</gene>
<reference evidence="1" key="1">
    <citation type="submission" date="2020-10" db="EMBL/GenBank/DDBJ databases">
        <title>Microbiome of the Black Sea water column analyzed by genome centric metagenomics.</title>
        <authorList>
            <person name="Cabello-Yeves P.J."/>
            <person name="Callieri C."/>
            <person name="Picazo A."/>
            <person name="Mehrshad M."/>
            <person name="Haro-Moreno J.M."/>
            <person name="Roda-Garcia J."/>
            <person name="Dzembekova N."/>
            <person name="Slabakova V."/>
            <person name="Slabakova N."/>
            <person name="Moncheva S."/>
            <person name="Rodriguez-Valera F."/>
        </authorList>
    </citation>
    <scope>NUCLEOTIDE SEQUENCE</scope>
    <source>
        <strain evidence="1">BS307-5m-G47</strain>
    </source>
</reference>
<dbReference type="Proteomes" id="UP000704935">
    <property type="component" value="Unassembled WGS sequence"/>
</dbReference>
<organism evidence="1 2">
    <name type="scientific">SAR86 cluster bacterium</name>
    <dbReference type="NCBI Taxonomy" id="2030880"/>
    <lineage>
        <taxon>Bacteria</taxon>
        <taxon>Pseudomonadati</taxon>
        <taxon>Pseudomonadota</taxon>
        <taxon>Gammaproteobacteria</taxon>
        <taxon>SAR86 cluster</taxon>
    </lineage>
</organism>
<dbReference type="GO" id="GO:0016226">
    <property type="term" value="P:iron-sulfur cluster assembly"/>
    <property type="evidence" value="ECO:0007669"/>
    <property type="project" value="UniProtKB-UniRule"/>
</dbReference>
<dbReference type="InterPro" id="IPR036762">
    <property type="entry name" value="IscX-like_sf"/>
</dbReference>
<protein>
    <submittedName>
        <fullName evidence="1">Fe-S cluster assembly protein IscX</fullName>
    </submittedName>
</protein>
<dbReference type="GO" id="GO:0008198">
    <property type="term" value="F:ferrous iron binding"/>
    <property type="evidence" value="ECO:0007669"/>
    <property type="project" value="TreeGrafter"/>
</dbReference>
<proteinExistence type="predicted"/>
<dbReference type="Pfam" id="PF04384">
    <property type="entry name" value="Fe-S_assembly"/>
    <property type="match status" value="1"/>
</dbReference>
<dbReference type="EMBL" id="JADHQA010000007">
    <property type="protein sequence ID" value="MBL6820050.1"/>
    <property type="molecule type" value="Genomic_DNA"/>
</dbReference>
<dbReference type="PIRSF" id="PIRSF039003">
    <property type="entry name" value="IscX"/>
    <property type="match status" value="1"/>
</dbReference>
<dbReference type="PANTHER" id="PTHR37532">
    <property type="entry name" value="PROTEIN ISCX"/>
    <property type="match status" value="1"/>
</dbReference>
<comment type="caution">
    <text evidence="1">The sequence shown here is derived from an EMBL/GenBank/DDBJ whole genome shotgun (WGS) entry which is preliminary data.</text>
</comment>
<dbReference type="AlphaFoldDB" id="A0A937I8N0"/>
<dbReference type="SUPFAM" id="SSF140319">
    <property type="entry name" value="IscX-like"/>
    <property type="match status" value="1"/>
</dbReference>
<sequence>MLKWIDTLDIAIELVELHPDIDPQWINFVDLRALVLKLDSFEDDPEKCNEKILESIQQNWINEKE</sequence>
<dbReference type="Gene3D" id="1.10.10.600">
    <property type="entry name" value="IscX-like"/>
    <property type="match status" value="1"/>
</dbReference>